<feature type="transmembrane region" description="Helical" evidence="1">
    <location>
        <begin position="48"/>
        <end position="70"/>
    </location>
</feature>
<name>A0A4R9K8Q3_9LEPT</name>
<keyword evidence="1" id="KW-0472">Membrane</keyword>
<dbReference type="AlphaFoldDB" id="A0A4R9K8Q3"/>
<dbReference type="RefSeq" id="WP_135648849.1">
    <property type="nucleotide sequence ID" value="NZ_RQGF01000014.1"/>
</dbReference>
<accession>A0A4R9K8Q3</accession>
<comment type="caution">
    <text evidence="2">The sequence shown here is derived from an EMBL/GenBank/DDBJ whole genome shotgun (WGS) entry which is preliminary data.</text>
</comment>
<reference evidence="2" key="1">
    <citation type="journal article" date="2019" name="PLoS Negl. Trop. Dis.">
        <title>Revisiting the worldwide diversity of Leptospira species in the environment.</title>
        <authorList>
            <person name="Vincent A.T."/>
            <person name="Schiettekatte O."/>
            <person name="Bourhy P."/>
            <person name="Veyrier F.J."/>
            <person name="Picardeau M."/>
        </authorList>
    </citation>
    <scope>NUCLEOTIDE SEQUENCE [LARGE SCALE GENOMIC DNA]</scope>
    <source>
        <strain evidence="2">201702455</strain>
    </source>
</reference>
<keyword evidence="1" id="KW-1133">Transmembrane helix</keyword>
<protein>
    <submittedName>
        <fullName evidence="2">Uncharacterized protein</fullName>
    </submittedName>
</protein>
<feature type="transmembrane region" description="Helical" evidence="1">
    <location>
        <begin position="12"/>
        <end position="28"/>
    </location>
</feature>
<keyword evidence="3" id="KW-1185">Reference proteome</keyword>
<sequence length="109" mass="12943">MDMFQKRILPTAIYLGLSSLAFLVYLFYERSLLGFPDGYLSDLDRAYYWLYLIFGIQHILHILIFVYFGFGYGTRKNWITFLLYYSGSIFLFFAIEWFLKFILDHGVGG</sequence>
<keyword evidence="1" id="KW-0812">Transmembrane</keyword>
<dbReference type="OrthoDB" id="329778at2"/>
<gene>
    <name evidence="2" type="ORF">EHQ64_07375</name>
</gene>
<dbReference type="Proteomes" id="UP000297762">
    <property type="component" value="Unassembled WGS sequence"/>
</dbReference>
<dbReference type="EMBL" id="RQGF01000014">
    <property type="protein sequence ID" value="TGL62984.1"/>
    <property type="molecule type" value="Genomic_DNA"/>
</dbReference>
<organism evidence="2 3">
    <name type="scientific">Leptospira sarikeiensis</name>
    <dbReference type="NCBI Taxonomy" id="2484943"/>
    <lineage>
        <taxon>Bacteria</taxon>
        <taxon>Pseudomonadati</taxon>
        <taxon>Spirochaetota</taxon>
        <taxon>Spirochaetia</taxon>
        <taxon>Leptospirales</taxon>
        <taxon>Leptospiraceae</taxon>
        <taxon>Leptospira</taxon>
    </lineage>
</organism>
<evidence type="ECO:0000256" key="1">
    <source>
        <dbReference type="SAM" id="Phobius"/>
    </source>
</evidence>
<evidence type="ECO:0000313" key="2">
    <source>
        <dbReference type="EMBL" id="TGL62984.1"/>
    </source>
</evidence>
<evidence type="ECO:0000313" key="3">
    <source>
        <dbReference type="Proteomes" id="UP000297762"/>
    </source>
</evidence>
<feature type="transmembrane region" description="Helical" evidence="1">
    <location>
        <begin position="82"/>
        <end position="103"/>
    </location>
</feature>
<proteinExistence type="predicted"/>